<feature type="active site" description="Proton donor" evidence="9">
    <location>
        <position position="189"/>
    </location>
</feature>
<name>V2Y4V9_9FIRM</name>
<dbReference type="Pfam" id="PF01263">
    <property type="entry name" value="Aldose_epim"/>
    <property type="match status" value="1"/>
</dbReference>
<dbReference type="Proteomes" id="UP000018227">
    <property type="component" value="Unassembled WGS sequence"/>
</dbReference>
<dbReference type="InterPro" id="IPR011013">
    <property type="entry name" value="Gal_mutarotase_sf_dom"/>
</dbReference>
<accession>V2Y4V9</accession>
<feature type="binding site" evidence="11">
    <location>
        <begin position="89"/>
        <end position="90"/>
    </location>
    <ligand>
        <name>beta-D-galactose</name>
        <dbReference type="ChEBI" id="CHEBI:27667"/>
    </ligand>
</feature>
<keyword evidence="7 8" id="KW-0119">Carbohydrate metabolism</keyword>
<evidence type="ECO:0000313" key="13">
    <source>
        <dbReference type="Proteomes" id="UP000018227"/>
    </source>
</evidence>
<evidence type="ECO:0000256" key="11">
    <source>
        <dbReference type="PIRSR" id="PIRSR005096-3"/>
    </source>
</evidence>
<dbReference type="InterPro" id="IPR018052">
    <property type="entry name" value="Ald1_epimerase_CS"/>
</dbReference>
<proteinExistence type="inferred from homology"/>
<dbReference type="InterPro" id="IPR008183">
    <property type="entry name" value="Aldose_1/G6P_1-epimerase"/>
</dbReference>
<evidence type="ECO:0000256" key="4">
    <source>
        <dbReference type="ARBA" id="ARBA00013185"/>
    </source>
</evidence>
<feature type="active site" description="Proton acceptor" evidence="9">
    <location>
        <position position="323"/>
    </location>
</feature>
<dbReference type="GO" id="GO:0030246">
    <property type="term" value="F:carbohydrate binding"/>
    <property type="evidence" value="ECO:0007669"/>
    <property type="project" value="InterPro"/>
</dbReference>
<dbReference type="InterPro" id="IPR014718">
    <property type="entry name" value="GH-type_carb-bd"/>
</dbReference>
<dbReference type="NCBIfam" id="NF008277">
    <property type="entry name" value="PRK11055.1"/>
    <property type="match status" value="1"/>
</dbReference>
<dbReference type="SUPFAM" id="SSF74650">
    <property type="entry name" value="Galactose mutarotase-like"/>
    <property type="match status" value="1"/>
</dbReference>
<dbReference type="GO" id="GO:0033499">
    <property type="term" value="P:galactose catabolic process via UDP-galactose, Leloir pathway"/>
    <property type="evidence" value="ECO:0007669"/>
    <property type="project" value="TreeGrafter"/>
</dbReference>
<dbReference type="STRING" id="592026.GCWU0000282_001601"/>
<evidence type="ECO:0000256" key="9">
    <source>
        <dbReference type="PIRSR" id="PIRSR005096-1"/>
    </source>
</evidence>
<dbReference type="AlphaFoldDB" id="V2Y4V9"/>
<feature type="binding site" evidence="10">
    <location>
        <position position="259"/>
    </location>
    <ligand>
        <name>beta-D-galactose</name>
        <dbReference type="ChEBI" id="CHEBI:27667"/>
    </ligand>
</feature>
<dbReference type="UniPathway" id="UPA00242"/>
<comment type="pathway">
    <text evidence="2 8">Carbohydrate metabolism; hexose metabolism.</text>
</comment>
<organism evidence="12 13">
    <name type="scientific">Catonella morbi ATCC 51271</name>
    <dbReference type="NCBI Taxonomy" id="592026"/>
    <lineage>
        <taxon>Bacteria</taxon>
        <taxon>Bacillati</taxon>
        <taxon>Bacillota</taxon>
        <taxon>Clostridia</taxon>
        <taxon>Lachnospirales</taxon>
        <taxon>Lachnospiraceae</taxon>
        <taxon>Catonella</taxon>
    </lineage>
</organism>
<dbReference type="EC" id="5.1.3.3" evidence="4 8"/>
<reference evidence="12 13" key="1">
    <citation type="submission" date="2013-06" db="EMBL/GenBank/DDBJ databases">
        <authorList>
            <person name="Weinstock G."/>
            <person name="Sodergren E."/>
            <person name="Clifton S."/>
            <person name="Fulton L."/>
            <person name="Fulton B."/>
            <person name="Courtney L."/>
            <person name="Fronick C."/>
            <person name="Harrison M."/>
            <person name="Strong C."/>
            <person name="Farmer C."/>
            <person name="Delahaunty K."/>
            <person name="Markovic C."/>
            <person name="Hall O."/>
            <person name="Minx P."/>
            <person name="Tomlinson C."/>
            <person name="Mitreva M."/>
            <person name="Nelson J."/>
            <person name="Hou S."/>
            <person name="Wollam A."/>
            <person name="Pepin K.H."/>
            <person name="Johnson M."/>
            <person name="Bhonagiri V."/>
            <person name="Nash W.E."/>
            <person name="Warren W."/>
            <person name="Chinwalla A."/>
            <person name="Mardis E.R."/>
            <person name="Wilson R.K."/>
        </authorList>
    </citation>
    <scope>NUCLEOTIDE SEQUENCE [LARGE SCALE GENOMIC DNA]</scope>
    <source>
        <strain evidence="12 13">ATCC 51271</strain>
    </source>
</reference>
<dbReference type="PANTHER" id="PTHR10091">
    <property type="entry name" value="ALDOSE-1-EPIMERASE"/>
    <property type="match status" value="1"/>
</dbReference>
<dbReference type="GO" id="GO:0004034">
    <property type="term" value="F:aldose 1-epimerase activity"/>
    <property type="evidence" value="ECO:0007669"/>
    <property type="project" value="UniProtKB-EC"/>
</dbReference>
<dbReference type="PANTHER" id="PTHR10091:SF0">
    <property type="entry name" value="GALACTOSE MUTAROTASE"/>
    <property type="match status" value="1"/>
</dbReference>
<evidence type="ECO:0000256" key="10">
    <source>
        <dbReference type="PIRSR" id="PIRSR005096-2"/>
    </source>
</evidence>
<evidence type="ECO:0000256" key="2">
    <source>
        <dbReference type="ARBA" id="ARBA00005028"/>
    </source>
</evidence>
<dbReference type="eggNOG" id="COG2017">
    <property type="taxonomic scope" value="Bacteria"/>
</dbReference>
<comment type="caution">
    <text evidence="12">The sequence shown here is derived from an EMBL/GenBank/DDBJ whole genome shotgun (WGS) entry which is preliminary data.</text>
</comment>
<dbReference type="PROSITE" id="PS00545">
    <property type="entry name" value="ALDOSE_1_EPIMERASE"/>
    <property type="match status" value="1"/>
</dbReference>
<dbReference type="InterPro" id="IPR015443">
    <property type="entry name" value="Aldose_1-epimerase"/>
</dbReference>
<evidence type="ECO:0000256" key="8">
    <source>
        <dbReference type="PIRNR" id="PIRNR005096"/>
    </source>
</evidence>
<keyword evidence="6 8" id="KW-0413">Isomerase</keyword>
<comment type="catalytic activity">
    <reaction evidence="1 8">
        <text>alpha-D-glucose = beta-D-glucose</text>
        <dbReference type="Rhea" id="RHEA:10264"/>
        <dbReference type="ChEBI" id="CHEBI:15903"/>
        <dbReference type="ChEBI" id="CHEBI:17925"/>
        <dbReference type="EC" id="5.1.3.3"/>
    </reaction>
</comment>
<evidence type="ECO:0000313" key="12">
    <source>
        <dbReference type="EMBL" id="ESL02731.1"/>
    </source>
</evidence>
<dbReference type="PIRSF" id="PIRSF005096">
    <property type="entry name" value="GALM"/>
    <property type="match status" value="1"/>
</dbReference>
<gene>
    <name evidence="12" type="ORF">GCWU0000282_001601</name>
</gene>
<evidence type="ECO:0000256" key="6">
    <source>
        <dbReference type="ARBA" id="ARBA00023235"/>
    </source>
</evidence>
<dbReference type="HOGENOM" id="CLU_031753_1_0_9"/>
<protein>
    <recommendedName>
        <fullName evidence="5 8">Aldose 1-epimerase</fullName>
        <ecNumber evidence="4 8">5.1.3.3</ecNumber>
    </recommendedName>
</protein>
<dbReference type="EMBL" id="ACIL03000013">
    <property type="protein sequence ID" value="ESL02731.1"/>
    <property type="molecule type" value="Genomic_DNA"/>
</dbReference>
<dbReference type="CDD" id="cd09019">
    <property type="entry name" value="galactose_mutarotase_like"/>
    <property type="match status" value="1"/>
</dbReference>
<evidence type="ECO:0000256" key="1">
    <source>
        <dbReference type="ARBA" id="ARBA00001614"/>
    </source>
</evidence>
<evidence type="ECO:0000256" key="5">
    <source>
        <dbReference type="ARBA" id="ARBA00014165"/>
    </source>
</evidence>
<evidence type="ECO:0000256" key="7">
    <source>
        <dbReference type="ARBA" id="ARBA00023277"/>
    </source>
</evidence>
<comment type="similarity">
    <text evidence="3 8">Belongs to the aldose epimerase family.</text>
</comment>
<dbReference type="GO" id="GO:0006006">
    <property type="term" value="P:glucose metabolic process"/>
    <property type="evidence" value="ECO:0007669"/>
    <property type="project" value="TreeGrafter"/>
</dbReference>
<feature type="binding site" evidence="11">
    <location>
        <begin position="189"/>
        <end position="191"/>
    </location>
    <ligand>
        <name>beta-D-galactose</name>
        <dbReference type="ChEBI" id="CHEBI:27667"/>
    </ligand>
</feature>
<dbReference type="Gene3D" id="2.70.98.10">
    <property type="match status" value="1"/>
</dbReference>
<dbReference type="InterPro" id="IPR047215">
    <property type="entry name" value="Galactose_mutarotase-like"/>
</dbReference>
<sequence length="359" mass="40100">MKVLTEEDIMKVEISNFGKAKDGSDVKLYTISNENGMKVTLLNLGAIVKDIIVPDKNGKFIDVNLGYDNVDGYYDNEEALGSFVGRNANRIGGAKVTIAGITYELEKNDGENNLHSGSDRSHYMLFDADVFEDEFATRVRFMHTFKDMEQGFPGKAELSVTYTLTEDNELILEYRGVSDKDTVINPTNHSYFNLDGEGDILKHKLCINADKFTAIADNMIPTGELVNVEGTPMDFRKMKDIGEGIDSDYHYIKIAKGYDHNYVLNSVEGDIVKAAELFSDKTGISMEVMTDLPGMQIYTANFLENKKGKSGVIYGKRSGICFEPQYFPNACNEKSFKSSIIGAGEEYRSTTVFKFNVKE</sequence>
<evidence type="ECO:0000256" key="3">
    <source>
        <dbReference type="ARBA" id="ARBA00006206"/>
    </source>
</evidence>
<keyword evidence="13" id="KW-1185">Reference proteome</keyword>